<proteinExistence type="predicted"/>
<organism evidence="2 3">
    <name type="scientific">Sphingomonas sanxanigenens DSM 19645 = NX02</name>
    <dbReference type="NCBI Taxonomy" id="1123269"/>
    <lineage>
        <taxon>Bacteria</taxon>
        <taxon>Pseudomonadati</taxon>
        <taxon>Pseudomonadota</taxon>
        <taxon>Alphaproteobacteria</taxon>
        <taxon>Sphingomonadales</taxon>
        <taxon>Sphingomonadaceae</taxon>
        <taxon>Sphingomonas</taxon>
    </lineage>
</organism>
<name>W0AAU9_9SPHN</name>
<dbReference type="KEGG" id="ssan:NX02_16805"/>
<feature type="transmembrane region" description="Helical" evidence="1">
    <location>
        <begin position="42"/>
        <end position="65"/>
    </location>
</feature>
<dbReference type="Pfam" id="PF19865">
    <property type="entry name" value="DUF6338"/>
    <property type="match status" value="1"/>
</dbReference>
<feature type="transmembrane region" description="Helical" evidence="1">
    <location>
        <begin position="12"/>
        <end position="30"/>
    </location>
</feature>
<evidence type="ECO:0000313" key="2">
    <source>
        <dbReference type="EMBL" id="AHE55039.1"/>
    </source>
</evidence>
<evidence type="ECO:0000313" key="3">
    <source>
        <dbReference type="Proteomes" id="UP000018851"/>
    </source>
</evidence>
<keyword evidence="1" id="KW-0812">Transmembrane</keyword>
<dbReference type="AlphaFoldDB" id="W0AAU9"/>
<protein>
    <submittedName>
        <fullName evidence="2">Uncharacterized protein</fullName>
    </submittedName>
</protein>
<dbReference type="OrthoDB" id="8264877at2"/>
<evidence type="ECO:0000256" key="1">
    <source>
        <dbReference type="SAM" id="Phobius"/>
    </source>
</evidence>
<dbReference type="Proteomes" id="UP000018851">
    <property type="component" value="Chromosome"/>
</dbReference>
<dbReference type="RefSeq" id="WP_025293226.1">
    <property type="nucleotide sequence ID" value="NZ_CP006644.1"/>
</dbReference>
<keyword evidence="1" id="KW-1133">Transmembrane helix</keyword>
<gene>
    <name evidence="2" type="ORF">NX02_16805</name>
</gene>
<sequence length="199" mass="22601">MDGILKPETIIFFVLFAVPGIVALYVRAQFLTGRMPPLGEGIVGYVILSLIYHAAIFPFASSFYATPSVRGWYAAGWFSLLFLGPAILGFALGLNIRKGWSKKLLSYLKINTIHPVNSAWDWRFGDCKECWVMAVLKDGTKWYGYLGTDSFMSSDVAERDIFIQHVYDYEGNDKPWTPKNTSVWIAHGEIQSLEFWPRQ</sequence>
<dbReference type="EMBL" id="CP006644">
    <property type="protein sequence ID" value="AHE55039.1"/>
    <property type="molecule type" value="Genomic_DNA"/>
</dbReference>
<feature type="transmembrane region" description="Helical" evidence="1">
    <location>
        <begin position="71"/>
        <end position="94"/>
    </location>
</feature>
<keyword evidence="3" id="KW-1185">Reference proteome</keyword>
<reference evidence="2 3" key="1">
    <citation type="submission" date="2013-07" db="EMBL/GenBank/DDBJ databases">
        <title>Completed genome of Sphingomonas sanxanigenens NX02.</title>
        <authorList>
            <person name="Ma T."/>
            <person name="Huang H."/>
            <person name="Wu M."/>
            <person name="Li X."/>
            <person name="Li G."/>
        </authorList>
    </citation>
    <scope>NUCLEOTIDE SEQUENCE [LARGE SCALE GENOMIC DNA]</scope>
    <source>
        <strain evidence="2 3">NX02</strain>
    </source>
</reference>
<keyword evidence="1" id="KW-0472">Membrane</keyword>
<dbReference type="eggNOG" id="ENOG5033DJ9">
    <property type="taxonomic scope" value="Bacteria"/>
</dbReference>
<dbReference type="InterPro" id="IPR045919">
    <property type="entry name" value="DUF6338"/>
</dbReference>
<accession>W0AAU9</accession>
<dbReference type="HOGENOM" id="CLU_108826_1_0_5"/>